<evidence type="ECO:0000313" key="6">
    <source>
        <dbReference type="Proteomes" id="UP000183039"/>
    </source>
</evidence>
<reference evidence="4 6" key="1">
    <citation type="submission" date="2014-12" db="EMBL/GenBank/DDBJ databases">
        <title>Draft genome sequences of 29 type strains of Enterococci.</title>
        <authorList>
            <person name="Zhong Z."/>
            <person name="Sun Z."/>
            <person name="Liu W."/>
            <person name="Zhang W."/>
            <person name="Zhang H."/>
        </authorList>
    </citation>
    <scope>NUCLEOTIDE SEQUENCE [LARGE SCALE GENOMIC DNA]</scope>
    <source>
        <strain evidence="4 6">DSM 22801</strain>
    </source>
</reference>
<dbReference type="Proteomes" id="UP000183039">
    <property type="component" value="Unassembled WGS sequence"/>
</dbReference>
<protein>
    <recommendedName>
        <fullName evidence="2">WxL domain-containing protein</fullName>
    </recommendedName>
</protein>
<evidence type="ECO:0000313" key="4">
    <source>
        <dbReference type="EMBL" id="OJG92578.1"/>
    </source>
</evidence>
<name>A0A0S3KG92_9ENTE</name>
<dbReference type="KEGG" id="ess:ATZ33_07305"/>
<evidence type="ECO:0000256" key="1">
    <source>
        <dbReference type="SAM" id="MobiDB-lite"/>
    </source>
</evidence>
<dbReference type="EMBL" id="CP013614">
    <property type="protein sequence ID" value="ALS03295.1"/>
    <property type="molecule type" value="Genomic_DNA"/>
</dbReference>
<dbReference type="AlphaFoldDB" id="A0A0S3KG92"/>
<organism evidence="4 6">
    <name type="scientific">Enterococcus silesiacus</name>
    <dbReference type="NCBI Taxonomy" id="332949"/>
    <lineage>
        <taxon>Bacteria</taxon>
        <taxon>Bacillati</taxon>
        <taxon>Bacillota</taxon>
        <taxon>Bacilli</taxon>
        <taxon>Lactobacillales</taxon>
        <taxon>Enterococcaceae</taxon>
        <taxon>Enterococcus</taxon>
    </lineage>
</organism>
<evidence type="ECO:0000313" key="3">
    <source>
        <dbReference type="EMBL" id="ALS03295.1"/>
    </source>
</evidence>
<evidence type="ECO:0000259" key="2">
    <source>
        <dbReference type="Pfam" id="PF13731"/>
    </source>
</evidence>
<keyword evidence="5" id="KW-1185">Reference proteome</keyword>
<feature type="domain" description="WxL" evidence="2">
    <location>
        <begin position="31"/>
        <end position="269"/>
    </location>
</feature>
<sequence length="269" mass="29230">MRLKIPFQLTMVTVVCLISVSFKQEVSFATADTLDGSGSVTVTGSDHTKPIDPENPGTTVDPGESPNTTGPLRIDYVSALNFNKAIIKKNERTYEALAQQFFDETEPRGSYIQITDQRGSSTGWTLQVKQNTQFHNPVIQKQEEQTLVGAYLSLDKGWANSSGDSQAPTVTRETIGLNAINTAYEVATASPGTGRGVWTIAFGASEANSNQQSATLKPLKDSDGKAVIDEVYKKPAYTNSAVSLTIPESTKIYPVQYETEITWILAKLP</sequence>
<evidence type="ECO:0000313" key="5">
    <source>
        <dbReference type="Proteomes" id="UP000065511"/>
    </source>
</evidence>
<accession>A0A0S3KG92</accession>
<reference evidence="3 5" key="2">
    <citation type="submission" date="2015-12" db="EMBL/GenBank/DDBJ databases">
        <authorList>
            <person name="Lauer A."/>
            <person name="Humrighouse B."/>
            <person name="Loparev V."/>
            <person name="Shewmaker P.L."/>
            <person name="Whitney A.M."/>
            <person name="McLaughlin R.W."/>
        </authorList>
    </citation>
    <scope>NUCLEOTIDE SEQUENCE [LARGE SCALE GENOMIC DNA]</scope>
    <source>
        <strain evidence="3 5">LMG 23085</strain>
    </source>
</reference>
<feature type="region of interest" description="Disordered" evidence="1">
    <location>
        <begin position="37"/>
        <end position="70"/>
    </location>
</feature>
<proteinExistence type="predicted"/>
<dbReference type="Proteomes" id="UP000065511">
    <property type="component" value="Chromosome"/>
</dbReference>
<dbReference type="EMBL" id="JXLC01000005">
    <property type="protein sequence ID" value="OJG92578.1"/>
    <property type="molecule type" value="Genomic_DNA"/>
</dbReference>
<dbReference type="InterPro" id="IPR027994">
    <property type="entry name" value="WxL_dom"/>
</dbReference>
<gene>
    <name evidence="3" type="ORF">ATZ33_07305</name>
    <name evidence="4" type="ORF">RV15_GL003003</name>
</gene>
<dbReference type="Pfam" id="PF13731">
    <property type="entry name" value="WxL"/>
    <property type="match status" value="1"/>
</dbReference>